<evidence type="ECO:0000256" key="2">
    <source>
        <dbReference type="SAM" id="Phobius"/>
    </source>
</evidence>
<reference evidence="3 4" key="1">
    <citation type="journal article" date="2021" name="Elife">
        <title>Chloroplast acquisition without the gene transfer in kleptoplastic sea slugs, Plakobranchus ocellatus.</title>
        <authorList>
            <person name="Maeda T."/>
            <person name="Takahashi S."/>
            <person name="Yoshida T."/>
            <person name="Shimamura S."/>
            <person name="Takaki Y."/>
            <person name="Nagai Y."/>
            <person name="Toyoda A."/>
            <person name="Suzuki Y."/>
            <person name="Arimoto A."/>
            <person name="Ishii H."/>
            <person name="Satoh N."/>
            <person name="Nishiyama T."/>
            <person name="Hasebe M."/>
            <person name="Maruyama T."/>
            <person name="Minagawa J."/>
            <person name="Obokata J."/>
            <person name="Shigenobu S."/>
        </authorList>
    </citation>
    <scope>NUCLEOTIDE SEQUENCE [LARGE SCALE GENOMIC DNA]</scope>
</reference>
<feature type="transmembrane region" description="Helical" evidence="2">
    <location>
        <begin position="494"/>
        <end position="519"/>
    </location>
</feature>
<sequence length="678" mass="73753">MTRQMTRAMCYMNYNVIPGYACIIHIYVKPSTVSCQHPVFVNKGTAVLITCTTARVFPKGKCEFTVQAGDQTLSKYLTTTTENRNSSLYPGDQEVTCQLRVPVTGTEEGTYRFRAGVVPDIDGISYSATIFSEQIVPLELKPTALHSTTDSGHIFDFPMTGELQIDIQLTGNPPPNRISLNVGFGDNTSSLLPMPHVDYATTYNATAGSQGGVLTLVLHPAFKYGLDSVYTLKLSNGVASQSPELEYTFQVKGSQLYLNKPTCQPPVFAEEGTTAVLICMMDRFYHRGKCDFSINDKLSNNSMIEDRVTTSVENRQSTRYPGDKEVTCQLRVSVYGIHEGSFKFSLGILPDVAGVHHLATVFPDHMPQLDLWATDLFDAEENGHVFTFPKTGELHIDVQVTGNPPPNRIFLKVRHKNSVSSVPVSSLDYFTRYNSTAGSSGGVVSLVLARTLREYPDSSYNLILSNGVIGQTKCEYKFSVTASQASVQEDDQPLLFYVGLGVGVFGLLLVLLVVITFAVKKCRTVNTGADSQDGEYLDPISVEEIRRNINAAQTSGTSSGTLDEGNGNPGVYTSITSSDFRVANPSVHSSSDTEEGSTGTAMTTSLKAPYRSAGESSLDSHVRERARLNGLKYTKDIVAIEGPPGLPGRRPSACLRLNTSSSKDLMTVLALKDALESP</sequence>
<protein>
    <recommendedName>
        <fullName evidence="5">CUB domain-containing protein</fullName>
    </recommendedName>
</protein>
<gene>
    <name evidence="3" type="ORF">ElyMa_006414000</name>
</gene>
<dbReference type="Proteomes" id="UP000762676">
    <property type="component" value="Unassembled WGS sequence"/>
</dbReference>
<dbReference type="AlphaFoldDB" id="A0AAV4HT72"/>
<keyword evidence="4" id="KW-1185">Reference proteome</keyword>
<keyword evidence="2" id="KW-0812">Transmembrane</keyword>
<accession>A0AAV4HT72</accession>
<dbReference type="EMBL" id="BMAT01012875">
    <property type="protein sequence ID" value="GFS01052.1"/>
    <property type="molecule type" value="Genomic_DNA"/>
</dbReference>
<comment type="caution">
    <text evidence="3">The sequence shown here is derived from an EMBL/GenBank/DDBJ whole genome shotgun (WGS) entry which is preliminary data.</text>
</comment>
<keyword evidence="2" id="KW-1133">Transmembrane helix</keyword>
<evidence type="ECO:0000313" key="4">
    <source>
        <dbReference type="Proteomes" id="UP000762676"/>
    </source>
</evidence>
<feature type="region of interest" description="Disordered" evidence="1">
    <location>
        <begin position="552"/>
        <end position="621"/>
    </location>
</feature>
<name>A0AAV4HT72_9GAST</name>
<feature type="compositionally biased region" description="Polar residues" evidence="1">
    <location>
        <begin position="552"/>
        <end position="561"/>
    </location>
</feature>
<keyword evidence="2" id="KW-0472">Membrane</keyword>
<evidence type="ECO:0000256" key="1">
    <source>
        <dbReference type="SAM" id="MobiDB-lite"/>
    </source>
</evidence>
<organism evidence="3 4">
    <name type="scientific">Elysia marginata</name>
    <dbReference type="NCBI Taxonomy" id="1093978"/>
    <lineage>
        <taxon>Eukaryota</taxon>
        <taxon>Metazoa</taxon>
        <taxon>Spiralia</taxon>
        <taxon>Lophotrochozoa</taxon>
        <taxon>Mollusca</taxon>
        <taxon>Gastropoda</taxon>
        <taxon>Heterobranchia</taxon>
        <taxon>Euthyneura</taxon>
        <taxon>Panpulmonata</taxon>
        <taxon>Sacoglossa</taxon>
        <taxon>Placobranchoidea</taxon>
        <taxon>Plakobranchidae</taxon>
        <taxon>Elysia</taxon>
    </lineage>
</organism>
<dbReference type="InterPro" id="IPR036179">
    <property type="entry name" value="Ig-like_dom_sf"/>
</dbReference>
<proteinExistence type="predicted"/>
<dbReference type="SUPFAM" id="SSF48726">
    <property type="entry name" value="Immunoglobulin"/>
    <property type="match status" value="1"/>
</dbReference>
<evidence type="ECO:0008006" key="5">
    <source>
        <dbReference type="Google" id="ProtNLM"/>
    </source>
</evidence>
<evidence type="ECO:0000313" key="3">
    <source>
        <dbReference type="EMBL" id="GFS01052.1"/>
    </source>
</evidence>